<evidence type="ECO:0000256" key="1">
    <source>
        <dbReference type="SAM" id="Phobius"/>
    </source>
</evidence>
<keyword evidence="1" id="KW-0472">Membrane</keyword>
<dbReference type="AlphaFoldDB" id="A0A5P8K4E9"/>
<evidence type="ECO:0000313" key="3">
    <source>
        <dbReference type="Proteomes" id="UP000327294"/>
    </source>
</evidence>
<dbReference type="KEGG" id="sphv:F9278_19460"/>
<proteinExistence type="predicted"/>
<keyword evidence="3" id="KW-1185">Reference proteome</keyword>
<name>A0A5P8K4E9_9ACTN</name>
<gene>
    <name evidence="2" type="ORF">F9278_19460</name>
</gene>
<organism evidence="2 3">
    <name type="scientific">Streptomyces phaeolivaceus</name>
    <dbReference type="NCBI Taxonomy" id="2653200"/>
    <lineage>
        <taxon>Bacteria</taxon>
        <taxon>Bacillati</taxon>
        <taxon>Actinomycetota</taxon>
        <taxon>Actinomycetes</taxon>
        <taxon>Kitasatosporales</taxon>
        <taxon>Streptomycetaceae</taxon>
        <taxon>Streptomyces</taxon>
    </lineage>
</organism>
<feature type="transmembrane region" description="Helical" evidence="1">
    <location>
        <begin position="12"/>
        <end position="32"/>
    </location>
</feature>
<sequence>MRQVDGRGAVFVGGWDVVVCGVLLLVAVGALFFEPGTREEETEAWHLAGRTYGWWFVGGLVLFPVLGMIRTTVVHLVTMIAAPVAAALVLVLPAAR</sequence>
<dbReference type="RefSeq" id="WP_152169502.1">
    <property type="nucleotide sequence ID" value="NZ_CP045096.1"/>
</dbReference>
<evidence type="ECO:0000313" key="2">
    <source>
        <dbReference type="EMBL" id="QFQ98031.1"/>
    </source>
</evidence>
<feature type="transmembrane region" description="Helical" evidence="1">
    <location>
        <begin position="52"/>
        <end position="69"/>
    </location>
</feature>
<dbReference type="EMBL" id="CP045096">
    <property type="protein sequence ID" value="QFQ98031.1"/>
    <property type="molecule type" value="Genomic_DNA"/>
</dbReference>
<keyword evidence="1" id="KW-0812">Transmembrane</keyword>
<feature type="transmembrane region" description="Helical" evidence="1">
    <location>
        <begin position="76"/>
        <end position="95"/>
    </location>
</feature>
<protein>
    <submittedName>
        <fullName evidence="2">Uncharacterized protein</fullName>
    </submittedName>
</protein>
<dbReference type="Proteomes" id="UP000327294">
    <property type="component" value="Chromosome"/>
</dbReference>
<accession>A0A5P8K4E9</accession>
<reference evidence="2 3" key="1">
    <citation type="submission" date="2019-10" db="EMBL/GenBank/DDBJ databases">
        <title>Streptomyces sp. strain GY16 isolated from leaves of Broussonetia papyrifera.</title>
        <authorList>
            <person name="Mo P."/>
        </authorList>
    </citation>
    <scope>NUCLEOTIDE SEQUENCE [LARGE SCALE GENOMIC DNA]</scope>
    <source>
        <strain evidence="2 3">GY16</strain>
    </source>
</reference>
<keyword evidence="1" id="KW-1133">Transmembrane helix</keyword>